<dbReference type="RefSeq" id="XP_022465292.1">
    <property type="nucleotide sequence ID" value="XM_022608836.1"/>
</dbReference>
<feature type="region of interest" description="Disordered" evidence="1">
    <location>
        <begin position="80"/>
        <end position="129"/>
    </location>
</feature>
<evidence type="ECO:0000313" key="2">
    <source>
        <dbReference type="EMBL" id="CCK71046.1"/>
    </source>
</evidence>
<dbReference type="Proteomes" id="UP000006310">
    <property type="component" value="Chromosome 6"/>
</dbReference>
<dbReference type="OrthoDB" id="4069534at2759"/>
<feature type="region of interest" description="Disordered" evidence="1">
    <location>
        <begin position="141"/>
        <end position="290"/>
    </location>
</feature>
<dbReference type="AlphaFoldDB" id="J7S8R2"/>
<evidence type="ECO:0000313" key="3">
    <source>
        <dbReference type="Proteomes" id="UP000006310"/>
    </source>
</evidence>
<organism evidence="2 3">
    <name type="scientific">Huiozyma naganishii (strain ATCC MYA-139 / BCRC 22969 / CBS 8797 / KCTC 17520 / NBRC 10181 / NCYC 3082 / Yp74L-3)</name>
    <name type="common">Yeast</name>
    <name type="synonym">Kazachstania naganishii</name>
    <dbReference type="NCBI Taxonomy" id="1071383"/>
    <lineage>
        <taxon>Eukaryota</taxon>
        <taxon>Fungi</taxon>
        <taxon>Dikarya</taxon>
        <taxon>Ascomycota</taxon>
        <taxon>Saccharomycotina</taxon>
        <taxon>Saccharomycetes</taxon>
        <taxon>Saccharomycetales</taxon>
        <taxon>Saccharomycetaceae</taxon>
        <taxon>Huiozyma</taxon>
    </lineage>
</organism>
<keyword evidence="3" id="KW-1185">Reference proteome</keyword>
<dbReference type="STRING" id="1071383.J7S8R2"/>
<dbReference type="HOGENOM" id="CLU_717774_0_0_1"/>
<reference evidence="3" key="2">
    <citation type="submission" date="2012-08" db="EMBL/GenBank/DDBJ databases">
        <title>Genome sequence of Kazachstania naganishii.</title>
        <authorList>
            <person name="Gordon J.L."/>
            <person name="Armisen D."/>
            <person name="Proux-Wera E."/>
            <person name="OhEigeartaigh S.S."/>
            <person name="Byrne K.P."/>
            <person name="Wolfe K.H."/>
        </authorList>
    </citation>
    <scope>NUCLEOTIDE SEQUENCE [LARGE SCALE GENOMIC DNA]</scope>
    <source>
        <strain evidence="3">ATCC MYA-139 / BCRC 22969 / CBS 8797 / CCRC 22969 / KCTC 17520 / NBRC 10181 / NCYC 3082</strain>
    </source>
</reference>
<feature type="compositionally biased region" description="Basic residues" evidence="1">
    <location>
        <begin position="369"/>
        <end position="385"/>
    </location>
</feature>
<protein>
    <submittedName>
        <fullName evidence="2">Uncharacterized protein</fullName>
    </submittedName>
</protein>
<gene>
    <name evidence="2" type="primary">KNAG0F03820</name>
    <name evidence="2" type="ordered locus">KNAG_0F03820</name>
</gene>
<dbReference type="KEGG" id="kng:KNAG_0F03820"/>
<accession>J7S8R2</accession>
<dbReference type="GeneID" id="34526761"/>
<feature type="region of interest" description="Disordered" evidence="1">
    <location>
        <begin position="305"/>
        <end position="385"/>
    </location>
</feature>
<feature type="compositionally biased region" description="Polar residues" evidence="1">
    <location>
        <begin position="353"/>
        <end position="363"/>
    </location>
</feature>
<proteinExistence type="predicted"/>
<name>J7S8R2_HUIN7</name>
<dbReference type="EMBL" id="HE978319">
    <property type="protein sequence ID" value="CCK71046.1"/>
    <property type="molecule type" value="Genomic_DNA"/>
</dbReference>
<feature type="region of interest" description="Disordered" evidence="1">
    <location>
        <begin position="1"/>
        <end position="34"/>
    </location>
</feature>
<reference evidence="2 3" key="1">
    <citation type="journal article" date="2011" name="Proc. Natl. Acad. Sci. U.S.A.">
        <title>Evolutionary erosion of yeast sex chromosomes by mating-type switching accidents.</title>
        <authorList>
            <person name="Gordon J.L."/>
            <person name="Armisen D."/>
            <person name="Proux-Wera E."/>
            <person name="Oheigeartaigh S.S."/>
            <person name="Byrne K.P."/>
            <person name="Wolfe K.H."/>
        </authorList>
    </citation>
    <scope>NUCLEOTIDE SEQUENCE [LARGE SCALE GENOMIC DNA]</scope>
    <source>
        <strain evidence="3">ATCC MYA-139 / BCRC 22969 / CBS 8797 / CCRC 22969 / KCTC 17520 / NBRC 10181 / NCYC 3082</strain>
    </source>
</reference>
<feature type="compositionally biased region" description="Polar residues" evidence="1">
    <location>
        <begin position="328"/>
        <end position="338"/>
    </location>
</feature>
<sequence>MQSPDLAYRSAYNYERTFSPRGSPRSPTRTSPGRTYVVSEEDYLLLMEVKRERGLVRDEPATDVYAERLERLQRRVLSGLDQVVLPELPPRSVDDHSERPSVPSRDSKPVLLEQQRAIQKPAPPIVPRKPVAVVEKLAEAIESPLETGSKGSTPPKLPPKRQTYLGDLKGSKTLPSGRTFAASPPNKVPLEADSATPSDKGRPETSSKSVTPPQVPPKKAALKRVVTEDLIDLGQDSMVTPKSALTPPAHDSPPASFLDSMAKNKLTSNKHHVHSRQSIPALSPTGKIVDDKAVPVNYLDSIQLKPTVRQPEGTTQRRTSLRAPQRESFIQSALQKDSFTAKPPSPPKKPVSLRTSTVTQSSPELVHITKGRPRGPKRKLPTSLV</sequence>
<evidence type="ECO:0000256" key="1">
    <source>
        <dbReference type="SAM" id="MobiDB-lite"/>
    </source>
</evidence>